<dbReference type="Gene3D" id="3.90.1470.20">
    <property type="match status" value="1"/>
</dbReference>
<dbReference type="InterPro" id="IPR050849">
    <property type="entry name" value="HAD-like_hydrolase_phosphatase"/>
</dbReference>
<evidence type="ECO:0000256" key="2">
    <source>
        <dbReference type="ARBA" id="ARBA00022723"/>
    </source>
</evidence>
<dbReference type="OrthoDB" id="9804940at2"/>
<comment type="cofactor">
    <cofactor evidence="1">
        <name>Mg(2+)</name>
        <dbReference type="ChEBI" id="CHEBI:18420"/>
    </cofactor>
</comment>
<dbReference type="KEGG" id="tfr:BR63_07010"/>
<evidence type="ECO:0000313" key="6">
    <source>
        <dbReference type="Proteomes" id="UP000515847"/>
    </source>
</evidence>
<organism evidence="5 6">
    <name type="scientific">Thermanaerosceptrum fracticalcis</name>
    <dbReference type="NCBI Taxonomy" id="1712410"/>
    <lineage>
        <taxon>Bacteria</taxon>
        <taxon>Bacillati</taxon>
        <taxon>Bacillota</taxon>
        <taxon>Clostridia</taxon>
        <taxon>Eubacteriales</taxon>
        <taxon>Peptococcaceae</taxon>
        <taxon>Thermanaerosceptrum</taxon>
    </lineage>
</organism>
<keyword evidence="6" id="KW-1185">Reference proteome</keyword>
<dbReference type="RefSeq" id="WP_034422329.1">
    <property type="nucleotide sequence ID" value="NZ_CP045798.1"/>
</dbReference>
<evidence type="ECO:0000256" key="1">
    <source>
        <dbReference type="ARBA" id="ARBA00001946"/>
    </source>
</evidence>
<dbReference type="Gene3D" id="3.40.50.1000">
    <property type="entry name" value="HAD superfamily/HAD-like"/>
    <property type="match status" value="1"/>
</dbReference>
<dbReference type="EMBL" id="CP045798">
    <property type="protein sequence ID" value="QNB46084.1"/>
    <property type="molecule type" value="Genomic_DNA"/>
</dbReference>
<accession>A0A7G6E1Y0</accession>
<keyword evidence="4" id="KW-0460">Magnesium</keyword>
<protein>
    <submittedName>
        <fullName evidence="5">HAD-IB family phosphatase</fullName>
    </submittedName>
</protein>
<dbReference type="InterPro" id="IPR006384">
    <property type="entry name" value="HAD_hydro_PyrdxlP_Pase-like"/>
</dbReference>
<dbReference type="AlphaFoldDB" id="A0A7G6E1Y0"/>
<dbReference type="SUPFAM" id="SSF56784">
    <property type="entry name" value="HAD-like"/>
    <property type="match status" value="1"/>
</dbReference>
<dbReference type="GO" id="GO:0016791">
    <property type="term" value="F:phosphatase activity"/>
    <property type="evidence" value="ECO:0007669"/>
    <property type="project" value="InterPro"/>
</dbReference>
<dbReference type="InterPro" id="IPR023214">
    <property type="entry name" value="HAD_sf"/>
</dbReference>
<name>A0A7G6E1Y0_THEFR</name>
<reference evidence="5 6" key="1">
    <citation type="journal article" date="2019" name="Front. Microbiol.">
        <title>Thermoanaerosceptrum fracticalcis gen. nov. sp. nov., a Novel Fumarate-Fermenting Microorganism From a Deep Fractured Carbonate Aquifer of the US Great Basin.</title>
        <authorList>
            <person name="Hamilton-Brehm S.D."/>
            <person name="Stewart L.E."/>
            <person name="Zavarin M."/>
            <person name="Caldwell M."/>
            <person name="Lawson P.A."/>
            <person name="Onstott T.C."/>
            <person name="Grzymski J."/>
            <person name="Neveux I."/>
            <person name="Lollar B.S."/>
            <person name="Russell C.E."/>
            <person name="Moser D.P."/>
        </authorList>
    </citation>
    <scope>NUCLEOTIDE SEQUENCE [LARGE SCALE GENOMIC DNA]</scope>
    <source>
        <strain evidence="5 6">DRI-13</strain>
    </source>
</reference>
<dbReference type="NCBIfam" id="TIGR01489">
    <property type="entry name" value="DKMTPPase-SF"/>
    <property type="match status" value="1"/>
</dbReference>
<dbReference type="InterPro" id="IPR036412">
    <property type="entry name" value="HAD-like_sf"/>
</dbReference>
<dbReference type="Pfam" id="PF06888">
    <property type="entry name" value="Put_Phosphatase"/>
    <property type="match status" value="1"/>
</dbReference>
<dbReference type="PANTHER" id="PTHR28181">
    <property type="entry name" value="UPF0655 PROTEIN YCR015C"/>
    <property type="match status" value="1"/>
</dbReference>
<keyword evidence="2" id="KW-0479">Metal-binding</keyword>
<sequence length="214" mass="24366">MKRVFFVDFDGTITLEDTCDAMTKAFAGEGWQESLHRWEKGELTTQSCAREIFRLFNVTIEELASFLANIPIDETFRDFVGYVESRGEKLFIISDGYDFNLSIILGKAGLSHLPCFSNRLVIRDNQYDIDSPFQLTECNKCGTCKKELVSRLKEDAAEVVYIGDGYSDMCGCQAADLIFAKGRLLNYCQKENLPVIPFSSFADILSWLKEHDER</sequence>
<keyword evidence="3" id="KW-0378">Hydrolase</keyword>
<evidence type="ECO:0000313" key="5">
    <source>
        <dbReference type="EMBL" id="QNB46084.1"/>
    </source>
</evidence>
<dbReference type="InterPro" id="IPR016965">
    <property type="entry name" value="Pase_PHOSPHO-typ"/>
</dbReference>
<gene>
    <name evidence="5" type="ORF">BR63_07010</name>
</gene>
<evidence type="ECO:0000256" key="4">
    <source>
        <dbReference type="ARBA" id="ARBA00022842"/>
    </source>
</evidence>
<dbReference type="Proteomes" id="UP000515847">
    <property type="component" value="Chromosome"/>
</dbReference>
<dbReference type="GO" id="GO:0046872">
    <property type="term" value="F:metal ion binding"/>
    <property type="evidence" value="ECO:0007669"/>
    <property type="project" value="UniProtKB-KW"/>
</dbReference>
<proteinExistence type="predicted"/>
<dbReference type="NCBIfam" id="TIGR01488">
    <property type="entry name" value="HAD-SF-IB"/>
    <property type="match status" value="1"/>
</dbReference>
<evidence type="ECO:0000256" key="3">
    <source>
        <dbReference type="ARBA" id="ARBA00022801"/>
    </source>
</evidence>
<dbReference type="PANTHER" id="PTHR28181:SF2">
    <property type="entry name" value="PHOSPHORIC MONOESTER HYDROLASE"/>
    <property type="match status" value="1"/>
</dbReference>